<dbReference type="EMBL" id="DRNB01000132">
    <property type="protein sequence ID" value="HHJ63959.1"/>
    <property type="molecule type" value="Genomic_DNA"/>
</dbReference>
<feature type="transmembrane region" description="Helical" evidence="5">
    <location>
        <begin position="12"/>
        <end position="35"/>
    </location>
</feature>
<evidence type="ECO:0000256" key="4">
    <source>
        <dbReference type="ARBA" id="ARBA00023136"/>
    </source>
</evidence>
<protein>
    <recommendedName>
        <fullName evidence="5">Probable membrane transporter protein</fullName>
    </recommendedName>
</protein>
<organism evidence="6">
    <name type="scientific">Aquifex aeolicus</name>
    <dbReference type="NCBI Taxonomy" id="63363"/>
    <lineage>
        <taxon>Bacteria</taxon>
        <taxon>Pseudomonadati</taxon>
        <taxon>Aquificota</taxon>
        <taxon>Aquificia</taxon>
        <taxon>Aquificales</taxon>
        <taxon>Aquificaceae</taxon>
        <taxon>Aquifex</taxon>
    </lineage>
</organism>
<feature type="transmembrane region" description="Helical" evidence="5">
    <location>
        <begin position="55"/>
        <end position="73"/>
    </location>
</feature>
<keyword evidence="5" id="KW-1003">Cell membrane</keyword>
<evidence type="ECO:0000256" key="2">
    <source>
        <dbReference type="ARBA" id="ARBA00022692"/>
    </source>
</evidence>
<evidence type="ECO:0000256" key="5">
    <source>
        <dbReference type="RuleBase" id="RU363041"/>
    </source>
</evidence>
<evidence type="ECO:0000256" key="3">
    <source>
        <dbReference type="ARBA" id="ARBA00022989"/>
    </source>
</evidence>
<comment type="similarity">
    <text evidence="5">Belongs to the 4-toluene sulfonate uptake permease (TSUP) (TC 2.A.102) family.</text>
</comment>
<dbReference type="PANTHER" id="PTHR43701">
    <property type="entry name" value="MEMBRANE TRANSPORTER PROTEIN MJ0441-RELATED"/>
    <property type="match status" value="1"/>
</dbReference>
<feature type="transmembrane region" description="Helical" evidence="5">
    <location>
        <begin position="80"/>
        <end position="102"/>
    </location>
</feature>
<evidence type="ECO:0000313" key="6">
    <source>
        <dbReference type="EMBL" id="HHJ63959.1"/>
    </source>
</evidence>
<dbReference type="AlphaFoldDB" id="A0A7C5Q9B3"/>
<keyword evidence="2 5" id="KW-0812">Transmembrane</keyword>
<feature type="transmembrane region" description="Helical" evidence="5">
    <location>
        <begin position="243"/>
        <end position="262"/>
    </location>
</feature>
<proteinExistence type="inferred from homology"/>
<keyword evidence="3 5" id="KW-1133">Transmembrane helix</keyword>
<sequence>MKSLTVIDEVNLPLAFLWSLFVGLIFSTVGAAGGILAGVGHISVFGISQANTVKLMNQILILTSTLIAVPSYWRQRRVVVVLGLLLGAGSVAGALIGSTLSYRFLPDLKSYKPLFGLFTLLVAFKILNDLLGSGSRQRIQQLEGKIGSRKRSDLRTQRISHSSIEFTFMDEAYRFNPLTPVFAGFVVAVVSSALGVGGGFLLVPFMVSAMGIPMFLVPGTSALAILVTMIVSGGNYLKMGAGFDPLLLGVEVVGVLIGSLAGPHFSGFLKEKKLRLLLGLLLLYIGVGYTLGSFIQRVLGIRII</sequence>
<accession>A0A7C5Q9B3</accession>
<dbReference type="InterPro" id="IPR051598">
    <property type="entry name" value="TSUP/Inactive_protease-like"/>
</dbReference>
<name>A0A7C5Q9B3_AQUAO</name>
<dbReference type="Pfam" id="PF01925">
    <property type="entry name" value="TauE"/>
    <property type="match status" value="1"/>
</dbReference>
<feature type="transmembrane region" description="Helical" evidence="5">
    <location>
        <begin position="181"/>
        <end position="206"/>
    </location>
</feature>
<comment type="subcellular location">
    <subcellularLocation>
        <location evidence="5">Cell membrane</location>
        <topology evidence="5">Multi-pass membrane protein</topology>
    </subcellularLocation>
    <subcellularLocation>
        <location evidence="1">Membrane</location>
        <topology evidence="1">Multi-pass membrane protein</topology>
    </subcellularLocation>
</comment>
<feature type="transmembrane region" description="Helical" evidence="5">
    <location>
        <begin position="212"/>
        <end position="231"/>
    </location>
</feature>
<evidence type="ECO:0000256" key="1">
    <source>
        <dbReference type="ARBA" id="ARBA00004141"/>
    </source>
</evidence>
<comment type="caution">
    <text evidence="6">The sequence shown here is derived from an EMBL/GenBank/DDBJ whole genome shotgun (WGS) entry which is preliminary data.</text>
</comment>
<feature type="transmembrane region" description="Helical" evidence="5">
    <location>
        <begin position="274"/>
        <end position="295"/>
    </location>
</feature>
<reference evidence="6" key="1">
    <citation type="journal article" date="2020" name="mSystems">
        <title>Genome- and Community-Level Interaction Insights into Carbon Utilization and Element Cycling Functions of Hydrothermarchaeota in Hydrothermal Sediment.</title>
        <authorList>
            <person name="Zhou Z."/>
            <person name="Liu Y."/>
            <person name="Xu W."/>
            <person name="Pan J."/>
            <person name="Luo Z.H."/>
            <person name="Li M."/>
        </authorList>
    </citation>
    <scope>NUCLEOTIDE SEQUENCE [LARGE SCALE GENOMIC DNA]</scope>
    <source>
        <strain evidence="6">HyVt-501</strain>
    </source>
</reference>
<dbReference type="GO" id="GO:0005886">
    <property type="term" value="C:plasma membrane"/>
    <property type="evidence" value="ECO:0007669"/>
    <property type="project" value="UniProtKB-SubCell"/>
</dbReference>
<dbReference type="PANTHER" id="PTHR43701:SF2">
    <property type="entry name" value="MEMBRANE TRANSPORTER PROTEIN YJNA-RELATED"/>
    <property type="match status" value="1"/>
</dbReference>
<dbReference type="Proteomes" id="UP000885792">
    <property type="component" value="Unassembled WGS sequence"/>
</dbReference>
<keyword evidence="4 5" id="KW-0472">Membrane</keyword>
<dbReference type="InterPro" id="IPR002781">
    <property type="entry name" value="TM_pro_TauE-like"/>
</dbReference>
<gene>
    <name evidence="6" type="ORF">ENJ61_03540</name>
</gene>